<comment type="caution">
    <text evidence="2">The sequence shown here is derived from an EMBL/GenBank/DDBJ whole genome shotgun (WGS) entry which is preliminary data.</text>
</comment>
<name>A0A0N8NU09_9CLOT</name>
<dbReference type="RefSeq" id="WP_054873212.1">
    <property type="nucleotide sequence ID" value="NZ_LKET01000006.1"/>
</dbReference>
<dbReference type="SUPFAM" id="SSF52540">
    <property type="entry name" value="P-loop containing nucleoside triphosphate hydrolases"/>
    <property type="match status" value="1"/>
</dbReference>
<dbReference type="STRING" id="36849.OXPF_00480"/>
<feature type="domain" description="CobQ/CobB/MinD/ParA nucleotide binding" evidence="1">
    <location>
        <begin position="10"/>
        <end position="178"/>
    </location>
</feature>
<evidence type="ECO:0000259" key="1">
    <source>
        <dbReference type="Pfam" id="PF01656"/>
    </source>
</evidence>
<sequence length="226" mass="25924">MQDSRIRVFSGHFGSGKTEFSINYAIKLAKENKKTCIVDLDTVNPYFSVREVKDYLESLNIRVVSPHIKITTAELSTVPSEVMAVFDDRSYEVVIDVGGDEAGAQVLGQYNRYFKQEPYDMYFVINTNRPLTDNPQKIIDYIDSIEKSARLETKYLINNTNMSYDTAIKDILKGQEIIKEVSLKSNKPIKYTAVREDLINDLPRGIEGEVFKLSIFMQPEWLVQDN</sequence>
<dbReference type="Gene3D" id="3.40.50.300">
    <property type="entry name" value="P-loop containing nucleotide triphosphate hydrolases"/>
    <property type="match status" value="1"/>
</dbReference>
<organism evidence="2 3">
    <name type="scientific">Oxobacter pfennigii</name>
    <dbReference type="NCBI Taxonomy" id="36849"/>
    <lineage>
        <taxon>Bacteria</taxon>
        <taxon>Bacillati</taxon>
        <taxon>Bacillota</taxon>
        <taxon>Clostridia</taxon>
        <taxon>Eubacteriales</taxon>
        <taxon>Clostridiaceae</taxon>
        <taxon>Oxobacter</taxon>
    </lineage>
</organism>
<reference evidence="2 3" key="1">
    <citation type="submission" date="2015-09" db="EMBL/GenBank/DDBJ databases">
        <title>Genome sequence of Oxobacter pfennigii DSM 3222.</title>
        <authorList>
            <person name="Poehlein A."/>
            <person name="Bengelsdorf F.R."/>
            <person name="Schiel-Bengelsdorf B."/>
            <person name="Duerre P."/>
            <person name="Daniel R."/>
        </authorList>
    </citation>
    <scope>NUCLEOTIDE SEQUENCE [LARGE SCALE GENOMIC DNA]</scope>
    <source>
        <strain evidence="2 3">DSM 3222</strain>
    </source>
</reference>
<keyword evidence="3" id="KW-1185">Reference proteome</keyword>
<proteinExistence type="predicted"/>
<dbReference type="InterPro" id="IPR002586">
    <property type="entry name" value="CobQ/CobB/MinD/ParA_Nub-bd_dom"/>
</dbReference>
<evidence type="ECO:0000313" key="3">
    <source>
        <dbReference type="Proteomes" id="UP000050326"/>
    </source>
</evidence>
<dbReference type="Proteomes" id="UP000050326">
    <property type="component" value="Unassembled WGS sequence"/>
</dbReference>
<dbReference type="AlphaFoldDB" id="A0A0N8NU09"/>
<dbReference type="OrthoDB" id="9779501at2"/>
<protein>
    <recommendedName>
        <fullName evidence="1">CobQ/CobB/MinD/ParA nucleotide binding domain-containing protein</fullName>
    </recommendedName>
</protein>
<gene>
    <name evidence="2" type="ORF">OXPF_00480</name>
</gene>
<accession>A0A0N8NU09</accession>
<dbReference type="EMBL" id="LKET01000006">
    <property type="protein sequence ID" value="KPU46320.1"/>
    <property type="molecule type" value="Genomic_DNA"/>
</dbReference>
<dbReference type="Pfam" id="PF01656">
    <property type="entry name" value="CbiA"/>
    <property type="match status" value="1"/>
</dbReference>
<dbReference type="InterPro" id="IPR027417">
    <property type="entry name" value="P-loop_NTPase"/>
</dbReference>
<dbReference type="PATRIC" id="fig|36849.3.peg.54"/>
<evidence type="ECO:0000313" key="2">
    <source>
        <dbReference type="EMBL" id="KPU46320.1"/>
    </source>
</evidence>